<dbReference type="PANTHER" id="PTHR27005:SF468">
    <property type="entry name" value="OS01G0310500 PROTEIN"/>
    <property type="match status" value="1"/>
</dbReference>
<dbReference type="GO" id="GO:0005886">
    <property type="term" value="C:plasma membrane"/>
    <property type="evidence" value="ECO:0007669"/>
    <property type="project" value="TreeGrafter"/>
</dbReference>
<proteinExistence type="predicted"/>
<dbReference type="Gene3D" id="1.10.510.10">
    <property type="entry name" value="Transferase(Phosphotransferase) domain 1"/>
    <property type="match status" value="1"/>
</dbReference>
<dbReference type="SMART" id="SM00220">
    <property type="entry name" value="S_TKc"/>
    <property type="match status" value="1"/>
</dbReference>
<reference evidence="6" key="1">
    <citation type="journal article" date="2020" name="Plant Biotechnol. J.">
        <title>The pomegranate (Punica granatum L.) draft genome dissects genetic divergence between soft- and hard-seeded cultivars.</title>
        <authorList>
            <person name="Luo X."/>
            <person name="Li H."/>
            <person name="Wu Z."/>
            <person name="Yao W."/>
            <person name="Zhao P."/>
            <person name="Cao D."/>
            <person name="Yu H."/>
            <person name="Li K."/>
            <person name="Poudel K."/>
            <person name="Zhao D."/>
            <person name="Zhang F."/>
            <person name="Xia X."/>
            <person name="Chen L."/>
            <person name="Wang Q."/>
            <person name="Jing D."/>
            <person name="Cao S."/>
        </authorList>
    </citation>
    <scope>NUCLEOTIDE SEQUENCE [LARGE SCALE GENOMIC DNA]</scope>
    <source>
        <strain evidence="6">cv. Tunisia</strain>
    </source>
</reference>
<evidence type="ECO:0000256" key="4">
    <source>
        <dbReference type="ARBA" id="ARBA00047951"/>
    </source>
</evidence>
<accession>A0A6P8C515</accession>
<dbReference type="InterPro" id="IPR000719">
    <property type="entry name" value="Prot_kinase_dom"/>
</dbReference>
<keyword evidence="6" id="KW-1185">Reference proteome</keyword>
<dbReference type="InterPro" id="IPR011009">
    <property type="entry name" value="Kinase-like_dom_sf"/>
</dbReference>
<keyword evidence="2" id="KW-0067">ATP-binding</keyword>
<dbReference type="GO" id="GO:0005524">
    <property type="term" value="F:ATP binding"/>
    <property type="evidence" value="ECO:0007669"/>
    <property type="project" value="UniProtKB-KW"/>
</dbReference>
<dbReference type="Pfam" id="PF00069">
    <property type="entry name" value="Pkinase"/>
    <property type="match status" value="1"/>
</dbReference>
<dbReference type="SUPFAM" id="SSF56112">
    <property type="entry name" value="Protein kinase-like (PK-like)"/>
    <property type="match status" value="1"/>
</dbReference>
<evidence type="ECO:0000256" key="3">
    <source>
        <dbReference type="ARBA" id="ARBA00047558"/>
    </source>
</evidence>
<reference evidence="7" key="2">
    <citation type="submission" date="2025-08" db="UniProtKB">
        <authorList>
            <consortium name="RefSeq"/>
        </authorList>
    </citation>
    <scope>IDENTIFICATION</scope>
    <source>
        <tissue evidence="7">Leaf</tissue>
    </source>
</reference>
<comment type="catalytic activity">
    <reaction evidence="4">
        <text>L-threonyl-[protein] + ATP = O-phospho-L-threonyl-[protein] + ADP + H(+)</text>
        <dbReference type="Rhea" id="RHEA:46608"/>
        <dbReference type="Rhea" id="RHEA-COMP:11060"/>
        <dbReference type="Rhea" id="RHEA-COMP:11605"/>
        <dbReference type="ChEBI" id="CHEBI:15378"/>
        <dbReference type="ChEBI" id="CHEBI:30013"/>
        <dbReference type="ChEBI" id="CHEBI:30616"/>
        <dbReference type="ChEBI" id="CHEBI:61977"/>
        <dbReference type="ChEBI" id="CHEBI:456216"/>
    </reaction>
</comment>
<evidence type="ECO:0000313" key="6">
    <source>
        <dbReference type="Proteomes" id="UP000515151"/>
    </source>
</evidence>
<comment type="catalytic activity">
    <reaction evidence="3">
        <text>L-seryl-[protein] + ATP = O-phospho-L-seryl-[protein] + ADP + H(+)</text>
        <dbReference type="Rhea" id="RHEA:17989"/>
        <dbReference type="Rhea" id="RHEA-COMP:9863"/>
        <dbReference type="Rhea" id="RHEA-COMP:11604"/>
        <dbReference type="ChEBI" id="CHEBI:15378"/>
        <dbReference type="ChEBI" id="CHEBI:29999"/>
        <dbReference type="ChEBI" id="CHEBI:30616"/>
        <dbReference type="ChEBI" id="CHEBI:83421"/>
        <dbReference type="ChEBI" id="CHEBI:456216"/>
    </reaction>
</comment>
<name>A0A6P8C515_PUNGR</name>
<feature type="domain" description="Protein kinase" evidence="5">
    <location>
        <begin position="48"/>
        <end position="359"/>
    </location>
</feature>
<dbReference type="PANTHER" id="PTHR27005">
    <property type="entry name" value="WALL-ASSOCIATED RECEPTOR KINASE-LIKE 21"/>
    <property type="match status" value="1"/>
</dbReference>
<evidence type="ECO:0000259" key="5">
    <source>
        <dbReference type="PROSITE" id="PS50011"/>
    </source>
</evidence>
<evidence type="ECO:0000256" key="1">
    <source>
        <dbReference type="ARBA" id="ARBA00022741"/>
    </source>
</evidence>
<organism evidence="6 7">
    <name type="scientific">Punica granatum</name>
    <name type="common">Pomegranate</name>
    <dbReference type="NCBI Taxonomy" id="22663"/>
    <lineage>
        <taxon>Eukaryota</taxon>
        <taxon>Viridiplantae</taxon>
        <taxon>Streptophyta</taxon>
        <taxon>Embryophyta</taxon>
        <taxon>Tracheophyta</taxon>
        <taxon>Spermatophyta</taxon>
        <taxon>Magnoliopsida</taxon>
        <taxon>eudicotyledons</taxon>
        <taxon>Gunneridae</taxon>
        <taxon>Pentapetalae</taxon>
        <taxon>rosids</taxon>
        <taxon>malvids</taxon>
        <taxon>Myrtales</taxon>
        <taxon>Lythraceae</taxon>
        <taxon>Punica</taxon>
    </lineage>
</organism>
<dbReference type="OrthoDB" id="75710at2759"/>
<dbReference type="RefSeq" id="XP_031377825.1">
    <property type="nucleotide sequence ID" value="XM_031521965.1"/>
</dbReference>
<evidence type="ECO:0000256" key="2">
    <source>
        <dbReference type="ARBA" id="ARBA00022840"/>
    </source>
</evidence>
<dbReference type="GO" id="GO:0004674">
    <property type="term" value="F:protein serine/threonine kinase activity"/>
    <property type="evidence" value="ECO:0007669"/>
    <property type="project" value="TreeGrafter"/>
</dbReference>
<sequence>MTLQPKMEMVLKKCSAVFGRGRKRNEAEDACDAKDEYMIRNGALLLQMQISSGHGKGSTSEPIRSFSAREIKEATNNYDHRLILGRNICTGYRGTLEDGRVVAVKSPRGLHPNGQDIDYFLNQVVIKQIINHKNVAKLHGCCLETRVPTLVYEFLPNFTLFDQIHGRDGSNSIAAFNIPWSKLVKIAAETSHALSYMHMALAKPIIHMDVKPSNIYLDESFTAKLTNFGFSVSISPGEDFISQIAVGTFAYMDPDYCITLRVTEKCDVYSFGVTLMELLTGKNPMVFVEQCSHLVDYFVWHMQQNQVLGIVHPRVLREAATEETLAFARLAVRCAARRGEERPTMREVAIELRQIHHAAKRRCSIALGRIELRPWLGLCNYAIVREQLIIKQVISSLFSRVKCWPQCVVASRDKPIRLMWESSQPYNPFGIYWCDI</sequence>
<dbReference type="InterPro" id="IPR045274">
    <property type="entry name" value="WAK-like"/>
</dbReference>
<dbReference type="AlphaFoldDB" id="A0A6P8C515"/>
<protein>
    <submittedName>
        <fullName evidence="7">Wall-associated receptor kinase-like 16</fullName>
    </submittedName>
</protein>
<dbReference type="GeneID" id="116193172"/>
<dbReference type="GO" id="GO:0007166">
    <property type="term" value="P:cell surface receptor signaling pathway"/>
    <property type="evidence" value="ECO:0007669"/>
    <property type="project" value="InterPro"/>
</dbReference>
<evidence type="ECO:0000313" key="7">
    <source>
        <dbReference type="RefSeq" id="XP_031377825.1"/>
    </source>
</evidence>
<dbReference type="PROSITE" id="PS00108">
    <property type="entry name" value="PROTEIN_KINASE_ST"/>
    <property type="match status" value="1"/>
</dbReference>
<dbReference type="Gene3D" id="3.30.200.20">
    <property type="entry name" value="Phosphorylase Kinase, domain 1"/>
    <property type="match status" value="1"/>
</dbReference>
<dbReference type="Proteomes" id="UP000515151">
    <property type="component" value="Chromosome 1"/>
</dbReference>
<dbReference type="PROSITE" id="PS50011">
    <property type="entry name" value="PROTEIN_KINASE_DOM"/>
    <property type="match status" value="1"/>
</dbReference>
<dbReference type="InterPro" id="IPR008271">
    <property type="entry name" value="Ser/Thr_kinase_AS"/>
</dbReference>
<keyword evidence="1" id="KW-0547">Nucleotide-binding</keyword>
<gene>
    <name evidence="7" type="primary">LOC116193172</name>
</gene>